<dbReference type="InterPro" id="IPR003661">
    <property type="entry name" value="HisK_dim/P_dom"/>
</dbReference>
<dbReference type="InterPro" id="IPR013655">
    <property type="entry name" value="PAS_fold_3"/>
</dbReference>
<evidence type="ECO:0000256" key="6">
    <source>
        <dbReference type="ARBA" id="ARBA00022777"/>
    </source>
</evidence>
<keyword evidence="5" id="KW-0547">Nucleotide-binding</keyword>
<dbReference type="EC" id="2.7.13.3" evidence="2"/>
<dbReference type="CDD" id="cd00082">
    <property type="entry name" value="HisKA"/>
    <property type="match status" value="1"/>
</dbReference>
<keyword evidence="3" id="KW-0597">Phosphoprotein</keyword>
<dbReference type="Pfam" id="PF08447">
    <property type="entry name" value="PAS_3"/>
    <property type="match status" value="1"/>
</dbReference>
<keyword evidence="13" id="KW-1185">Reference proteome</keyword>
<dbReference type="SUPFAM" id="SSF47384">
    <property type="entry name" value="Homodimeric domain of signal transducing histidine kinase"/>
    <property type="match status" value="1"/>
</dbReference>
<evidence type="ECO:0000256" key="7">
    <source>
        <dbReference type="ARBA" id="ARBA00022840"/>
    </source>
</evidence>
<evidence type="ECO:0000256" key="2">
    <source>
        <dbReference type="ARBA" id="ARBA00012438"/>
    </source>
</evidence>
<dbReference type="HOGENOM" id="CLU_000445_114_39_4"/>
<keyword evidence="6" id="KW-0418">Kinase</keyword>
<dbReference type="Proteomes" id="UP000027604">
    <property type="component" value="Chromosome I"/>
</dbReference>
<dbReference type="SUPFAM" id="SSF55785">
    <property type="entry name" value="PYP-like sensor domain (PAS domain)"/>
    <property type="match status" value="1"/>
</dbReference>
<dbReference type="AlphaFoldDB" id="W0V7B6"/>
<keyword evidence="9" id="KW-0472">Membrane</keyword>
<dbReference type="CDD" id="cd00130">
    <property type="entry name" value="PAS"/>
    <property type="match status" value="1"/>
</dbReference>
<feature type="transmembrane region" description="Helical" evidence="9">
    <location>
        <begin position="53"/>
        <end position="71"/>
    </location>
</feature>
<dbReference type="InterPro" id="IPR004358">
    <property type="entry name" value="Sig_transdc_His_kin-like_C"/>
</dbReference>
<dbReference type="SMART" id="SM00086">
    <property type="entry name" value="PAC"/>
    <property type="match status" value="1"/>
</dbReference>
<dbReference type="PROSITE" id="PS50113">
    <property type="entry name" value="PAC"/>
    <property type="match status" value="1"/>
</dbReference>
<comment type="catalytic activity">
    <reaction evidence="1">
        <text>ATP + protein L-histidine = ADP + protein N-phospho-L-histidine.</text>
        <dbReference type="EC" id="2.7.13.3"/>
    </reaction>
</comment>
<organism evidence="12 13">
    <name type="scientific">Janthinobacterium agaricidamnosum NBRC 102515 = DSM 9628</name>
    <dbReference type="NCBI Taxonomy" id="1349767"/>
    <lineage>
        <taxon>Bacteria</taxon>
        <taxon>Pseudomonadati</taxon>
        <taxon>Pseudomonadota</taxon>
        <taxon>Betaproteobacteria</taxon>
        <taxon>Burkholderiales</taxon>
        <taxon>Oxalobacteraceae</taxon>
        <taxon>Janthinobacterium</taxon>
    </lineage>
</organism>
<reference evidence="12 13" key="1">
    <citation type="journal article" date="2015" name="Genome Announc.">
        <title>Genome Sequence of Mushroom Soft-Rot Pathogen Janthinobacterium agaricidamnosum.</title>
        <authorList>
            <person name="Graupner K."/>
            <person name="Lackner G."/>
            <person name="Hertweck C."/>
        </authorList>
    </citation>
    <scope>NUCLEOTIDE SEQUENCE [LARGE SCALE GENOMIC DNA]</scope>
    <source>
        <strain evidence="13">NBRC 102515 / DSM 9628</strain>
    </source>
</reference>
<dbReference type="InterPro" id="IPR001610">
    <property type="entry name" value="PAC"/>
</dbReference>
<dbReference type="GO" id="GO:0005524">
    <property type="term" value="F:ATP binding"/>
    <property type="evidence" value="ECO:0007669"/>
    <property type="project" value="UniProtKB-KW"/>
</dbReference>
<dbReference type="Gene3D" id="2.10.70.100">
    <property type="match status" value="1"/>
</dbReference>
<protein>
    <recommendedName>
        <fullName evidence="2">histidine kinase</fullName>
        <ecNumber evidence="2">2.7.13.3</ecNumber>
    </recommendedName>
</protein>
<keyword evidence="9" id="KW-1133">Transmembrane helix</keyword>
<evidence type="ECO:0000259" key="10">
    <source>
        <dbReference type="PROSITE" id="PS50109"/>
    </source>
</evidence>
<dbReference type="SUPFAM" id="SSF55874">
    <property type="entry name" value="ATPase domain of HSP90 chaperone/DNA topoisomerase II/histidine kinase"/>
    <property type="match status" value="1"/>
</dbReference>
<dbReference type="EMBL" id="HG322949">
    <property type="protein sequence ID" value="CDG83162.1"/>
    <property type="molecule type" value="Genomic_DNA"/>
</dbReference>
<dbReference type="Pfam" id="PF02518">
    <property type="entry name" value="HATPase_c"/>
    <property type="match status" value="1"/>
</dbReference>
<dbReference type="InterPro" id="IPR036097">
    <property type="entry name" value="HisK_dim/P_sf"/>
</dbReference>
<evidence type="ECO:0000259" key="11">
    <source>
        <dbReference type="PROSITE" id="PS50113"/>
    </source>
</evidence>
<dbReference type="eggNOG" id="COG4191">
    <property type="taxonomic scope" value="Bacteria"/>
</dbReference>
<evidence type="ECO:0000256" key="4">
    <source>
        <dbReference type="ARBA" id="ARBA00022679"/>
    </source>
</evidence>
<keyword evidence="4" id="KW-0808">Transferase</keyword>
<dbReference type="PROSITE" id="PS50109">
    <property type="entry name" value="HIS_KIN"/>
    <property type="match status" value="1"/>
</dbReference>
<accession>W0V7B6</accession>
<feature type="domain" description="PAC" evidence="11">
    <location>
        <begin position="193"/>
        <end position="244"/>
    </location>
</feature>
<dbReference type="GO" id="GO:0042802">
    <property type="term" value="F:identical protein binding"/>
    <property type="evidence" value="ECO:0007669"/>
    <property type="project" value="UniProtKB-ARBA"/>
</dbReference>
<keyword evidence="8" id="KW-0902">Two-component regulatory system</keyword>
<evidence type="ECO:0000256" key="8">
    <source>
        <dbReference type="ARBA" id="ARBA00023012"/>
    </source>
</evidence>
<dbReference type="InterPro" id="IPR035965">
    <property type="entry name" value="PAS-like_dom_sf"/>
</dbReference>
<feature type="transmembrane region" description="Helical" evidence="9">
    <location>
        <begin position="30"/>
        <end position="46"/>
    </location>
</feature>
<dbReference type="GO" id="GO:0000155">
    <property type="term" value="F:phosphorelay sensor kinase activity"/>
    <property type="evidence" value="ECO:0007669"/>
    <property type="project" value="InterPro"/>
</dbReference>
<evidence type="ECO:0000256" key="5">
    <source>
        <dbReference type="ARBA" id="ARBA00022741"/>
    </source>
</evidence>
<feature type="domain" description="Histidine kinase" evidence="10">
    <location>
        <begin position="264"/>
        <end position="480"/>
    </location>
</feature>
<dbReference type="SMART" id="SM00387">
    <property type="entry name" value="HATPase_c"/>
    <property type="match status" value="1"/>
</dbReference>
<dbReference type="Gene3D" id="1.10.287.130">
    <property type="match status" value="1"/>
</dbReference>
<dbReference type="InterPro" id="IPR000700">
    <property type="entry name" value="PAS-assoc_C"/>
</dbReference>
<dbReference type="Gene3D" id="3.30.450.20">
    <property type="entry name" value="PAS domain"/>
    <property type="match status" value="1"/>
</dbReference>
<dbReference type="PANTHER" id="PTHR43065:SF10">
    <property type="entry name" value="PEROXIDE STRESS-ACTIVATED HISTIDINE KINASE MAK3"/>
    <property type="match status" value="1"/>
</dbReference>
<dbReference type="Gene3D" id="3.30.565.10">
    <property type="entry name" value="Histidine kinase-like ATPase, C-terminal domain"/>
    <property type="match status" value="1"/>
</dbReference>
<dbReference type="PANTHER" id="PTHR43065">
    <property type="entry name" value="SENSOR HISTIDINE KINASE"/>
    <property type="match status" value="1"/>
</dbReference>
<dbReference type="OrthoDB" id="8559580at2"/>
<dbReference type="InterPro" id="IPR036890">
    <property type="entry name" value="HATPase_C_sf"/>
</dbReference>
<proteinExistence type="predicted"/>
<keyword evidence="7" id="KW-0067">ATP-binding</keyword>
<evidence type="ECO:0000313" key="13">
    <source>
        <dbReference type="Proteomes" id="UP000027604"/>
    </source>
</evidence>
<dbReference type="PRINTS" id="PR00344">
    <property type="entry name" value="BCTRLSENSOR"/>
</dbReference>
<sequence length="485" mass="52059">MLRPAVSSLLSSSLVLLTLCIFIMDAWTRLDIAIAVLYVVVILLSARVCTRKGVVAVGAICCMLTLVAYAISRSAIFSAVALGQLLVSLAALGITAFLTLRNQAATNALLAREEALRRSQAFLAGTQSISRTGSFSFKPPEGQMHWSAEAARIYGYPEHVIPTIALVQERVLPEDAGLLLAAIEQGLRADGPVDIRYRLVLPDGELRYVHVLANLIRDDAGQYEYLGALIDVTAEMLAEQALHRSQTQLAHVTRVTTLGELAASIAHEVNQPLAAISANAEACLRWIARPQPDLNEATAAVRRMLDASGRAAAVIHRVRLLARKGDPQHVLLDLNEVAEETALLVKRELNSHNVVLVMELAPALPAIRGDRVQLQQVIINLLINGMQAMASCAPGLALLKLRTGTNADGAPQLGVSDTGPGIADADVPQLFDAFFTTKDDGMGMGLPICRAIIEAHGGRIWAEPRQAKGAMLQFSLPAMRTEAAR</sequence>
<dbReference type="RefSeq" id="WP_051780712.1">
    <property type="nucleotide sequence ID" value="NZ_BCTH01000083.1"/>
</dbReference>
<dbReference type="FunFam" id="3.30.565.10:FF:000042">
    <property type="entry name" value="Two-component sensor histidine kinase KdpD"/>
    <property type="match status" value="1"/>
</dbReference>
<dbReference type="Pfam" id="PF00512">
    <property type="entry name" value="HisKA"/>
    <property type="match status" value="1"/>
</dbReference>
<gene>
    <name evidence="12" type="ORF">GJA_2531</name>
</gene>
<evidence type="ECO:0000256" key="9">
    <source>
        <dbReference type="SAM" id="Phobius"/>
    </source>
</evidence>
<feature type="transmembrane region" description="Helical" evidence="9">
    <location>
        <begin position="77"/>
        <end position="100"/>
    </location>
</feature>
<evidence type="ECO:0000313" key="12">
    <source>
        <dbReference type="EMBL" id="CDG83162.1"/>
    </source>
</evidence>
<name>W0V7B6_9BURK</name>
<keyword evidence="9" id="KW-0812">Transmembrane</keyword>
<dbReference type="STRING" id="1349767.GJA_2531"/>
<evidence type="ECO:0000256" key="1">
    <source>
        <dbReference type="ARBA" id="ARBA00000085"/>
    </source>
</evidence>
<dbReference type="InterPro" id="IPR000014">
    <property type="entry name" value="PAS"/>
</dbReference>
<dbReference type="PATRIC" id="fig|1349767.4.peg.4267"/>
<dbReference type="KEGG" id="jag:GJA_2531"/>
<dbReference type="SMART" id="SM00388">
    <property type="entry name" value="HisKA"/>
    <property type="match status" value="1"/>
</dbReference>
<dbReference type="InterPro" id="IPR005467">
    <property type="entry name" value="His_kinase_dom"/>
</dbReference>
<evidence type="ECO:0000256" key="3">
    <source>
        <dbReference type="ARBA" id="ARBA00022553"/>
    </source>
</evidence>
<dbReference type="InterPro" id="IPR003594">
    <property type="entry name" value="HATPase_dom"/>
</dbReference>